<accession>A0A0C3E4B4</accession>
<dbReference type="InterPro" id="IPR019734">
    <property type="entry name" value="TPR_rpt"/>
</dbReference>
<keyword evidence="1" id="KW-0802">TPR repeat</keyword>
<dbReference type="SUPFAM" id="SSF48452">
    <property type="entry name" value="TPR-like"/>
    <property type="match status" value="1"/>
</dbReference>
<comment type="caution">
    <text evidence="2">The sequence shown here is derived from an EMBL/GenBank/DDBJ whole genome shotgun (WGS) entry which is preliminary data.</text>
</comment>
<evidence type="ECO:0000256" key="1">
    <source>
        <dbReference type="PROSITE-ProRule" id="PRU00339"/>
    </source>
</evidence>
<dbReference type="SMART" id="SM00028">
    <property type="entry name" value="TPR"/>
    <property type="match status" value="4"/>
</dbReference>
<protein>
    <submittedName>
        <fullName evidence="2">MSHA biogenesis protein MshN</fullName>
    </submittedName>
</protein>
<dbReference type="Proteomes" id="UP000031977">
    <property type="component" value="Unassembled WGS sequence"/>
</dbReference>
<dbReference type="InterPro" id="IPR011990">
    <property type="entry name" value="TPR-like_helical_dom_sf"/>
</dbReference>
<reference evidence="2 3" key="1">
    <citation type="submission" date="2015-01" db="EMBL/GenBank/DDBJ databases">
        <title>Draft genome of Vibrio mytili type strain CAIM 528.</title>
        <authorList>
            <person name="Gonzalez-Castillo A."/>
            <person name="Gomez-Gil B."/>
            <person name="Enciso-Ibarra J."/>
        </authorList>
    </citation>
    <scope>NUCLEOTIDE SEQUENCE [LARGE SCALE GENOMIC DNA]</scope>
    <source>
        <strain evidence="2 3">CAIM 528</strain>
    </source>
</reference>
<proteinExistence type="predicted"/>
<dbReference type="Pfam" id="PF14559">
    <property type="entry name" value="TPR_19"/>
    <property type="match status" value="1"/>
</dbReference>
<name>A0A0C3E4B4_9VIBR</name>
<feature type="repeat" description="TPR" evidence="1">
    <location>
        <begin position="230"/>
        <end position="263"/>
    </location>
</feature>
<keyword evidence="3" id="KW-1185">Reference proteome</keyword>
<gene>
    <name evidence="2" type="ORF">SU60_20780</name>
</gene>
<evidence type="ECO:0000313" key="2">
    <source>
        <dbReference type="EMBL" id="KIN09193.1"/>
    </source>
</evidence>
<dbReference type="Gene3D" id="1.25.40.10">
    <property type="entry name" value="Tetratricopeptide repeat domain"/>
    <property type="match status" value="2"/>
</dbReference>
<sequence>MSAINKALSDIAKKNSPSELTKAEVPHVSRSKPWLWLMTGFSLSLAVGGWAVSQAPALPEETGQALSNVNTLVAKKSEGQVVHSPTNKTTPETHRVVYTKPAIKNPTENAGSQQSQTSLLVGQVHADNVGEVNTEMVSTTARQLRRGVESAEPDSMTDEPILIAQVTSVPNQPLSASESESSMRVEQVELTHQQLAGKAISRAEKAIEANDIERALSAYREALRYDSRNTETRQKLAALYFGKGDTRKAYEIIQEGISLDTNNQTLRLALSKLLVKAEQPNAALSPLVHLPPMPSREYLAMRAALAQKQKQNDIALESYQLLTQRDPENARWWLGLAIQQERALNFTAAIRSYQNASSKVGISNQSQAFIRDRLTLLEQLEEAQ</sequence>
<dbReference type="AlphaFoldDB" id="A0A0C3E4B4"/>
<dbReference type="EMBL" id="JXOK01000092">
    <property type="protein sequence ID" value="KIN09193.1"/>
    <property type="molecule type" value="Genomic_DNA"/>
</dbReference>
<dbReference type="PROSITE" id="PS50005">
    <property type="entry name" value="TPR"/>
    <property type="match status" value="1"/>
</dbReference>
<evidence type="ECO:0000313" key="3">
    <source>
        <dbReference type="Proteomes" id="UP000031977"/>
    </source>
</evidence>
<dbReference type="STRING" id="50718.SU60_20780"/>
<dbReference type="RefSeq" id="WP_041157197.1">
    <property type="nucleotide sequence ID" value="NZ_CBCRVP010000028.1"/>
</dbReference>
<organism evidence="2 3">
    <name type="scientific">Vibrio mytili</name>
    <dbReference type="NCBI Taxonomy" id="50718"/>
    <lineage>
        <taxon>Bacteria</taxon>
        <taxon>Pseudomonadati</taxon>
        <taxon>Pseudomonadota</taxon>
        <taxon>Gammaproteobacteria</taxon>
        <taxon>Vibrionales</taxon>
        <taxon>Vibrionaceae</taxon>
        <taxon>Vibrio</taxon>
    </lineage>
</organism>